<feature type="non-terminal residue" evidence="1">
    <location>
        <position position="1"/>
    </location>
</feature>
<protein>
    <submittedName>
        <fullName evidence="1">Uncharacterized protein</fullName>
    </submittedName>
</protein>
<name>A0A0F8ZUB0_9ZZZZ</name>
<proteinExistence type="predicted"/>
<evidence type="ECO:0000313" key="1">
    <source>
        <dbReference type="EMBL" id="KKK70014.1"/>
    </source>
</evidence>
<dbReference type="AlphaFoldDB" id="A0A0F8ZUB0"/>
<organism evidence="1">
    <name type="scientific">marine sediment metagenome</name>
    <dbReference type="NCBI Taxonomy" id="412755"/>
    <lineage>
        <taxon>unclassified sequences</taxon>
        <taxon>metagenomes</taxon>
        <taxon>ecological metagenomes</taxon>
    </lineage>
</organism>
<dbReference type="EMBL" id="LAZR01058381">
    <property type="protein sequence ID" value="KKK70014.1"/>
    <property type="molecule type" value="Genomic_DNA"/>
</dbReference>
<comment type="caution">
    <text evidence="1">The sequence shown here is derived from an EMBL/GenBank/DDBJ whole genome shotgun (WGS) entry which is preliminary data.</text>
</comment>
<reference evidence="1" key="1">
    <citation type="journal article" date="2015" name="Nature">
        <title>Complex archaea that bridge the gap between prokaryotes and eukaryotes.</title>
        <authorList>
            <person name="Spang A."/>
            <person name="Saw J.H."/>
            <person name="Jorgensen S.L."/>
            <person name="Zaremba-Niedzwiedzka K."/>
            <person name="Martijn J."/>
            <person name="Lind A.E."/>
            <person name="van Eijk R."/>
            <person name="Schleper C."/>
            <person name="Guy L."/>
            <person name="Ettema T.J."/>
        </authorList>
    </citation>
    <scope>NUCLEOTIDE SEQUENCE</scope>
</reference>
<accession>A0A0F8ZUB0</accession>
<sequence length="23" mass="2186">VLTLALVLGMGAVEVLSSALTAG</sequence>
<gene>
    <name evidence="1" type="ORF">LCGC14_2928210</name>
</gene>